<gene>
    <name evidence="2" type="ORF">OIDMADRAFT_16044</name>
</gene>
<feature type="region of interest" description="Disordered" evidence="1">
    <location>
        <begin position="1"/>
        <end position="75"/>
    </location>
</feature>
<dbReference type="Proteomes" id="UP000054321">
    <property type="component" value="Unassembled WGS sequence"/>
</dbReference>
<feature type="compositionally biased region" description="Polar residues" evidence="1">
    <location>
        <begin position="40"/>
        <end position="56"/>
    </location>
</feature>
<evidence type="ECO:0000313" key="3">
    <source>
        <dbReference type="Proteomes" id="UP000054321"/>
    </source>
</evidence>
<dbReference type="HOGENOM" id="CLU_2004550_0_0_1"/>
<feature type="compositionally biased region" description="Low complexity" evidence="1">
    <location>
        <begin position="25"/>
        <end position="35"/>
    </location>
</feature>
<feature type="compositionally biased region" description="Polar residues" evidence="1">
    <location>
        <begin position="1"/>
        <end position="23"/>
    </location>
</feature>
<dbReference type="EMBL" id="KN832870">
    <property type="protein sequence ID" value="KIN07243.1"/>
    <property type="molecule type" value="Genomic_DNA"/>
</dbReference>
<protein>
    <submittedName>
        <fullName evidence="2">Uncharacterized protein</fullName>
    </submittedName>
</protein>
<organism evidence="2 3">
    <name type="scientific">Oidiodendron maius (strain Zn)</name>
    <dbReference type="NCBI Taxonomy" id="913774"/>
    <lineage>
        <taxon>Eukaryota</taxon>
        <taxon>Fungi</taxon>
        <taxon>Dikarya</taxon>
        <taxon>Ascomycota</taxon>
        <taxon>Pezizomycotina</taxon>
        <taxon>Leotiomycetes</taxon>
        <taxon>Leotiomycetes incertae sedis</taxon>
        <taxon>Myxotrichaceae</taxon>
        <taxon>Oidiodendron</taxon>
    </lineage>
</organism>
<accession>A0A0C3DYT4</accession>
<evidence type="ECO:0000313" key="2">
    <source>
        <dbReference type="EMBL" id="KIN07243.1"/>
    </source>
</evidence>
<name>A0A0C3DYT4_OIDMZ</name>
<evidence type="ECO:0000256" key="1">
    <source>
        <dbReference type="SAM" id="MobiDB-lite"/>
    </source>
</evidence>
<dbReference type="AlphaFoldDB" id="A0A0C3DYT4"/>
<reference evidence="2 3" key="1">
    <citation type="submission" date="2014-04" db="EMBL/GenBank/DDBJ databases">
        <authorList>
            <consortium name="DOE Joint Genome Institute"/>
            <person name="Kuo A."/>
            <person name="Martino E."/>
            <person name="Perotto S."/>
            <person name="Kohler A."/>
            <person name="Nagy L.G."/>
            <person name="Floudas D."/>
            <person name="Copeland A."/>
            <person name="Barry K.W."/>
            <person name="Cichocki N."/>
            <person name="Veneault-Fourrey C."/>
            <person name="LaButti K."/>
            <person name="Lindquist E.A."/>
            <person name="Lipzen A."/>
            <person name="Lundell T."/>
            <person name="Morin E."/>
            <person name="Murat C."/>
            <person name="Sun H."/>
            <person name="Tunlid A."/>
            <person name="Henrissat B."/>
            <person name="Grigoriev I.V."/>
            <person name="Hibbett D.S."/>
            <person name="Martin F."/>
            <person name="Nordberg H.P."/>
            <person name="Cantor M.N."/>
            <person name="Hua S.X."/>
        </authorList>
    </citation>
    <scope>NUCLEOTIDE SEQUENCE [LARGE SCALE GENOMIC DNA]</scope>
    <source>
        <strain evidence="2 3">Zn</strain>
    </source>
</reference>
<reference evidence="3" key="2">
    <citation type="submission" date="2015-01" db="EMBL/GenBank/DDBJ databases">
        <title>Evolutionary Origins and Diversification of the Mycorrhizal Mutualists.</title>
        <authorList>
            <consortium name="DOE Joint Genome Institute"/>
            <consortium name="Mycorrhizal Genomics Consortium"/>
            <person name="Kohler A."/>
            <person name="Kuo A."/>
            <person name="Nagy L.G."/>
            <person name="Floudas D."/>
            <person name="Copeland A."/>
            <person name="Barry K.W."/>
            <person name="Cichocki N."/>
            <person name="Veneault-Fourrey C."/>
            <person name="LaButti K."/>
            <person name="Lindquist E.A."/>
            <person name="Lipzen A."/>
            <person name="Lundell T."/>
            <person name="Morin E."/>
            <person name="Murat C."/>
            <person name="Riley R."/>
            <person name="Ohm R."/>
            <person name="Sun H."/>
            <person name="Tunlid A."/>
            <person name="Henrissat B."/>
            <person name="Grigoriev I.V."/>
            <person name="Hibbett D.S."/>
            <person name="Martin F."/>
        </authorList>
    </citation>
    <scope>NUCLEOTIDE SEQUENCE [LARGE SCALE GENOMIC DNA]</scope>
    <source>
        <strain evidence="3">Zn</strain>
    </source>
</reference>
<sequence>MPKPSQSIALSTSPLLRNSSRPKFSTASEPSSIAPPSSPRYNSSNKTPPSMSTSGLAQSASSRRRAVADIAQGGSEAACAPHFAEGWWNAGLGGERCDKCYKRAREDPVEDQEEALVRIRKSLW</sequence>
<proteinExistence type="predicted"/>
<keyword evidence="3" id="KW-1185">Reference proteome</keyword>
<dbReference type="InParanoid" id="A0A0C3DYT4"/>